<evidence type="ECO:0000256" key="6">
    <source>
        <dbReference type="ARBA" id="ARBA00022759"/>
    </source>
</evidence>
<dbReference type="Gene3D" id="3.30.420.10">
    <property type="entry name" value="Ribonuclease H-like superfamily/Ribonuclease H"/>
    <property type="match status" value="1"/>
</dbReference>
<gene>
    <name evidence="9" type="ORF">HETSPECPRED_006077</name>
</gene>
<dbReference type="GO" id="GO:0043137">
    <property type="term" value="P:DNA replication, removal of RNA primer"/>
    <property type="evidence" value="ECO:0007669"/>
    <property type="project" value="TreeGrafter"/>
</dbReference>
<dbReference type="InterPro" id="IPR050092">
    <property type="entry name" value="RNase_H"/>
</dbReference>
<dbReference type="SUPFAM" id="SSF53098">
    <property type="entry name" value="Ribonuclease H-like"/>
    <property type="match status" value="1"/>
</dbReference>
<evidence type="ECO:0000256" key="5">
    <source>
        <dbReference type="ARBA" id="ARBA00022723"/>
    </source>
</evidence>
<dbReference type="GO" id="GO:0046872">
    <property type="term" value="F:metal ion binding"/>
    <property type="evidence" value="ECO:0007669"/>
    <property type="project" value="UniProtKB-KW"/>
</dbReference>
<comment type="catalytic activity">
    <reaction evidence="1">
        <text>Endonucleolytic cleavage to 5'-phosphomonoester.</text>
        <dbReference type="EC" id="3.1.26.4"/>
    </reaction>
</comment>
<keyword evidence="10" id="KW-1185">Reference proteome</keyword>
<dbReference type="PANTHER" id="PTHR10642">
    <property type="entry name" value="RIBONUCLEASE H1"/>
    <property type="match status" value="1"/>
</dbReference>
<dbReference type="GO" id="GO:0004523">
    <property type="term" value="F:RNA-DNA hybrid ribonuclease activity"/>
    <property type="evidence" value="ECO:0007669"/>
    <property type="project" value="UniProtKB-EC"/>
</dbReference>
<sequence>MVFAMDVYVHGACRGGNGVAAGVFKFRNMPPITYWHPLAANPPPTQMRAELTAIELAIDRVLAQRAKLDRNPLLNVTIYTDSKNAHDCMTVHYQKWEQNGWRNAKGNEVANRDVIERALCGERKVWEWGTVRYLVVSRAENAEAESVVNEELDRM</sequence>
<feature type="domain" description="RNase H type-1" evidence="8">
    <location>
        <begin position="1"/>
        <end position="153"/>
    </location>
</feature>
<dbReference type="PROSITE" id="PS50879">
    <property type="entry name" value="RNASE_H_1"/>
    <property type="match status" value="1"/>
</dbReference>
<keyword evidence="6" id="KW-0255">Endonuclease</keyword>
<protein>
    <recommendedName>
        <fullName evidence="3">ribonuclease H</fullName>
        <ecNumber evidence="3">3.1.26.4</ecNumber>
    </recommendedName>
</protein>
<evidence type="ECO:0000256" key="1">
    <source>
        <dbReference type="ARBA" id="ARBA00000077"/>
    </source>
</evidence>
<dbReference type="GO" id="GO:0003676">
    <property type="term" value="F:nucleic acid binding"/>
    <property type="evidence" value="ECO:0007669"/>
    <property type="project" value="InterPro"/>
</dbReference>
<evidence type="ECO:0000313" key="10">
    <source>
        <dbReference type="Proteomes" id="UP000664521"/>
    </source>
</evidence>
<evidence type="ECO:0000313" key="9">
    <source>
        <dbReference type="EMBL" id="CAF9906145.1"/>
    </source>
</evidence>
<accession>A0A8H3I3Q5</accession>
<dbReference type="InterPro" id="IPR002156">
    <property type="entry name" value="RNaseH_domain"/>
</dbReference>
<evidence type="ECO:0000256" key="4">
    <source>
        <dbReference type="ARBA" id="ARBA00022722"/>
    </source>
</evidence>
<dbReference type="EC" id="3.1.26.4" evidence="3"/>
<evidence type="ECO:0000256" key="2">
    <source>
        <dbReference type="ARBA" id="ARBA00005300"/>
    </source>
</evidence>
<dbReference type="AlphaFoldDB" id="A0A8H3I3Q5"/>
<reference evidence="9" key="1">
    <citation type="submission" date="2021-03" db="EMBL/GenBank/DDBJ databases">
        <authorList>
            <person name="Tagirdzhanova G."/>
        </authorList>
    </citation>
    <scope>NUCLEOTIDE SEQUENCE</scope>
</reference>
<dbReference type="InterPro" id="IPR036397">
    <property type="entry name" value="RNaseH_sf"/>
</dbReference>
<dbReference type="Proteomes" id="UP000664521">
    <property type="component" value="Unassembled WGS sequence"/>
</dbReference>
<evidence type="ECO:0000259" key="8">
    <source>
        <dbReference type="PROSITE" id="PS50879"/>
    </source>
</evidence>
<comment type="similarity">
    <text evidence="2">Belongs to the RNase H family.</text>
</comment>
<organism evidence="9 10">
    <name type="scientific">Heterodermia speciosa</name>
    <dbReference type="NCBI Taxonomy" id="116794"/>
    <lineage>
        <taxon>Eukaryota</taxon>
        <taxon>Fungi</taxon>
        <taxon>Dikarya</taxon>
        <taxon>Ascomycota</taxon>
        <taxon>Pezizomycotina</taxon>
        <taxon>Lecanoromycetes</taxon>
        <taxon>OSLEUM clade</taxon>
        <taxon>Lecanoromycetidae</taxon>
        <taxon>Caliciales</taxon>
        <taxon>Physciaceae</taxon>
        <taxon>Heterodermia</taxon>
    </lineage>
</organism>
<dbReference type="OrthoDB" id="245563at2759"/>
<evidence type="ECO:0000256" key="7">
    <source>
        <dbReference type="ARBA" id="ARBA00022801"/>
    </source>
</evidence>
<comment type="caution">
    <text evidence="9">The sequence shown here is derived from an EMBL/GenBank/DDBJ whole genome shotgun (WGS) entry which is preliminary data.</text>
</comment>
<name>A0A8H3I3Q5_9LECA</name>
<keyword evidence="7" id="KW-0378">Hydrolase</keyword>
<dbReference type="PANTHER" id="PTHR10642:SF26">
    <property type="entry name" value="RIBONUCLEASE H1"/>
    <property type="match status" value="1"/>
</dbReference>
<keyword evidence="4" id="KW-0540">Nuclease</keyword>
<dbReference type="Pfam" id="PF00075">
    <property type="entry name" value="RNase_H"/>
    <property type="match status" value="1"/>
</dbReference>
<evidence type="ECO:0000256" key="3">
    <source>
        <dbReference type="ARBA" id="ARBA00012180"/>
    </source>
</evidence>
<proteinExistence type="inferred from homology"/>
<dbReference type="EMBL" id="CAJPDS010000004">
    <property type="protein sequence ID" value="CAF9906145.1"/>
    <property type="molecule type" value="Genomic_DNA"/>
</dbReference>
<keyword evidence="5" id="KW-0479">Metal-binding</keyword>
<dbReference type="InterPro" id="IPR012337">
    <property type="entry name" value="RNaseH-like_sf"/>
</dbReference>